<dbReference type="Pfam" id="PF12785">
    <property type="entry name" value="VESA1_N"/>
    <property type="match status" value="1"/>
</dbReference>
<dbReference type="VEuPathDB" id="PiroplasmaDB:BBOV_IV000200"/>
<reference evidence="2 3" key="1">
    <citation type="journal article" date="2007" name="PLoS Pathog.">
        <title>Genome sequence of Babesia bovis and comparative analysis of apicomplexan hemoprotozoa.</title>
        <authorList>
            <person name="Brayton K.A."/>
            <person name="Lau A.O.T."/>
            <person name="Herndon D.R."/>
            <person name="Hannick L."/>
            <person name="Kappmeyer L.S."/>
            <person name="Berens S.J."/>
            <person name="Bidwell S.L."/>
            <person name="Brown W.C."/>
            <person name="Crabtree J."/>
            <person name="Fadrosh D."/>
            <person name="Feldblum T."/>
            <person name="Forberger H.A."/>
            <person name="Haas B.J."/>
            <person name="Howell J.M."/>
            <person name="Khouri H."/>
            <person name="Koo H."/>
            <person name="Mann D.J."/>
            <person name="Norimine J."/>
            <person name="Paulsen I.T."/>
            <person name="Radune D."/>
            <person name="Ren Q."/>
            <person name="Smith R.K. Jr."/>
            <person name="Suarez C.E."/>
            <person name="White O."/>
            <person name="Wortman J.R."/>
            <person name="Knowles D.P. Jr."/>
            <person name="McElwain T.F."/>
            <person name="Nene V.M."/>
        </authorList>
    </citation>
    <scope>NUCLEOTIDE SEQUENCE [LARGE SCALE GENOMIC DNA]</scope>
    <source>
        <strain evidence="2">T2Bo</strain>
    </source>
</reference>
<keyword evidence="1" id="KW-0812">Transmembrane</keyword>
<keyword evidence="3" id="KW-1185">Reference proteome</keyword>
<dbReference type="EMBL" id="AAXT01000004">
    <property type="protein sequence ID" value="EDO05620.1"/>
    <property type="molecule type" value="Genomic_DNA"/>
</dbReference>
<comment type="caution">
    <text evidence="2">The sequence shown here is derived from an EMBL/GenBank/DDBJ whole genome shotgun (WGS) entry which is preliminary data.</text>
</comment>
<feature type="transmembrane region" description="Helical" evidence="1">
    <location>
        <begin position="12"/>
        <end position="30"/>
    </location>
</feature>
<dbReference type="InParanoid" id="A7AUZ4"/>
<dbReference type="Proteomes" id="UP000002173">
    <property type="component" value="Unassembled WGS sequence"/>
</dbReference>
<gene>
    <name evidence="2" type="ORF">BBOV_IV000200</name>
</gene>
<reference evidence="3" key="3">
    <citation type="journal article" date="2021" name="Int. J. Parasitol.">
        <title>Comparative analysis of gene expression between Babesia bovis blood stages and kinetes allowed by improved genome annotation.</title>
        <authorList>
            <person name="Ueti M.W."/>
            <person name="Johnson W.C."/>
            <person name="Kappmeyer L.S."/>
            <person name="Herndon D.R."/>
            <person name="Mousel M.R."/>
            <person name="Reif K.E."/>
            <person name="Taus N.S."/>
            <person name="Ifeonu O.O."/>
            <person name="Silva J.C."/>
            <person name="Suarez C.E."/>
            <person name="Brayton K.A."/>
        </authorList>
    </citation>
    <scope>NUCLEOTIDE SEQUENCE [LARGE SCALE GENOMIC DNA]</scope>
</reference>
<name>A7AUZ4_BABBO</name>
<evidence type="ECO:0000313" key="3">
    <source>
        <dbReference type="Proteomes" id="UP000002173"/>
    </source>
</evidence>
<dbReference type="KEGG" id="bbo:BBOV_IV000200"/>
<protein>
    <submittedName>
        <fullName evidence="2">Variant erythrocyte surface antigen-1, beta subunit</fullName>
    </submittedName>
</protein>
<dbReference type="InterPro" id="IPR024751">
    <property type="entry name" value="VESA1"/>
</dbReference>
<keyword evidence="1" id="KW-1133">Transmembrane helix</keyword>
<reference evidence="3" key="2">
    <citation type="journal article" date="2020" name="Data Brief">
        <title>Transcriptome dataset of Babesia bovis life stages within vertebrate and invertebrate hosts.</title>
        <authorList>
            <person name="Ueti M.W."/>
            <person name="Johnson W.C."/>
            <person name="Kappmeyer L.S."/>
            <person name="Herndon D.R."/>
            <person name="Mousel M.R."/>
            <person name="Reif K.E."/>
            <person name="Taus N.S."/>
            <person name="Ifeonu O.O."/>
            <person name="Silva J.C."/>
            <person name="Suarez C.E."/>
            <person name="Brayton K.A."/>
        </authorList>
    </citation>
    <scope>NUCLEOTIDE SEQUENCE [LARGE SCALE GENOMIC DNA]</scope>
</reference>
<keyword evidence="1" id="KW-0472">Membrane</keyword>
<evidence type="ECO:0000313" key="2">
    <source>
        <dbReference type="EMBL" id="EDO05620.1"/>
    </source>
</evidence>
<evidence type="ECO:0000256" key="1">
    <source>
        <dbReference type="SAM" id="Phobius"/>
    </source>
</evidence>
<accession>A7AUZ4</accession>
<dbReference type="GeneID" id="5477398"/>
<proteinExistence type="predicted"/>
<organism evidence="2 3">
    <name type="scientific">Babesia bovis</name>
    <dbReference type="NCBI Taxonomy" id="5865"/>
    <lineage>
        <taxon>Eukaryota</taxon>
        <taxon>Sar</taxon>
        <taxon>Alveolata</taxon>
        <taxon>Apicomplexa</taxon>
        <taxon>Aconoidasida</taxon>
        <taxon>Piroplasmida</taxon>
        <taxon>Babesiidae</taxon>
        <taxon>Babesia</taxon>
    </lineage>
</organism>
<sequence>MLLRTASDNIFVTVIYHACFFYANISLYILRTDFILGLRGCGYLLLRSSHDDLYEAAPTNLKEAIDWVLRVTGRDGRKNGPKKSPDCHRMCYLAKAIKDLLYDAKSPGSPGPSTQRNWDGLLLEQEQSIVKPVLTDLGLLSGGSTSAASSTCAGGTEVIKALIDQLAQGLQKWVGWQEGDTCCLGQTAKKSEGIGKKCGDNVGCCGGTRGGGHECTTCGINANGVGNNKCYLSAYKRQEGTPKTTPQEDYLWTSISSDCTKVHLLARIFLGSVCLIWSGLSQLGFLTGGGDRWSESKLHDISSDLTKAGLGSFMAAMGYDLDRLNQGAGKYCPG</sequence>
<dbReference type="AlphaFoldDB" id="A7AUZ4"/>